<dbReference type="InterPro" id="IPR013022">
    <property type="entry name" value="Xyl_isomerase-like_TIM-brl"/>
</dbReference>
<dbReference type="AlphaFoldDB" id="A0A328U7B9"/>
<feature type="domain" description="Xylose isomerase-like TIM barrel" evidence="1">
    <location>
        <begin position="26"/>
        <end position="253"/>
    </location>
</feature>
<dbReference type="SUPFAM" id="SSF51658">
    <property type="entry name" value="Xylose isomerase-like"/>
    <property type="match status" value="1"/>
</dbReference>
<comment type="caution">
    <text evidence="2">The sequence shown here is derived from an EMBL/GenBank/DDBJ whole genome shotgun (WGS) entry which is preliminary data.</text>
</comment>
<gene>
    <name evidence="2" type="ORF">DL346_08345</name>
</gene>
<dbReference type="PANTHER" id="PTHR12110">
    <property type="entry name" value="HYDROXYPYRUVATE ISOMERASE"/>
    <property type="match status" value="1"/>
</dbReference>
<dbReference type="Pfam" id="PF01261">
    <property type="entry name" value="AP_endonuc_2"/>
    <property type="match status" value="1"/>
</dbReference>
<evidence type="ECO:0000313" key="2">
    <source>
        <dbReference type="EMBL" id="RAP78420.1"/>
    </source>
</evidence>
<dbReference type="RefSeq" id="WP_112881543.1">
    <property type="nucleotide sequence ID" value="NZ_QLUW01000001.1"/>
</dbReference>
<evidence type="ECO:0000313" key="3">
    <source>
        <dbReference type="Proteomes" id="UP000249260"/>
    </source>
</evidence>
<keyword evidence="3" id="KW-1185">Reference proteome</keyword>
<accession>A0A328U7B9</accession>
<proteinExistence type="predicted"/>
<dbReference type="Proteomes" id="UP000249260">
    <property type="component" value="Unassembled WGS sequence"/>
</dbReference>
<name>A0A328U7B9_9BACL</name>
<dbReference type="InterPro" id="IPR050312">
    <property type="entry name" value="IolE/XylAMocC-like"/>
</dbReference>
<evidence type="ECO:0000259" key="1">
    <source>
        <dbReference type="Pfam" id="PF01261"/>
    </source>
</evidence>
<dbReference type="InterPro" id="IPR036237">
    <property type="entry name" value="Xyl_isomerase-like_sf"/>
</dbReference>
<protein>
    <recommendedName>
        <fullName evidence="1">Xylose isomerase-like TIM barrel domain-containing protein</fullName>
    </recommendedName>
</protein>
<reference evidence="2 3" key="1">
    <citation type="submission" date="2018-06" db="EMBL/GenBank/DDBJ databases">
        <title>Paenibacillus montanisoli sp. nov., isolated from mountain area soil.</title>
        <authorList>
            <person name="Wu M."/>
        </authorList>
    </citation>
    <scope>NUCLEOTIDE SEQUENCE [LARGE SCALE GENOMIC DNA]</scope>
    <source>
        <strain evidence="2 3">RA17</strain>
    </source>
</reference>
<dbReference type="OrthoDB" id="2590034at2"/>
<organism evidence="2 3">
    <name type="scientific">Paenibacillus montanisoli</name>
    <dbReference type="NCBI Taxonomy" id="2081970"/>
    <lineage>
        <taxon>Bacteria</taxon>
        <taxon>Bacillati</taxon>
        <taxon>Bacillota</taxon>
        <taxon>Bacilli</taxon>
        <taxon>Bacillales</taxon>
        <taxon>Paenibacillaceae</taxon>
        <taxon>Paenibacillus</taxon>
    </lineage>
</organism>
<sequence>MSRFMISCTTCSLRGYGRDEILSTFEHAPQAGFKYWGLAGPPLWTLGAARWFDADKVHRYSTQSGFVGCTEAYGPSFPTDSVESAELAAADVALMFDVADAVQAPLVVITGGKPNGETGLRAAVSGIRQMLPLIRNKRARLALEPHFGSQFQTRADYDYLFSQIDDSRVGITIDTGHFHSAGVDWKAIIRDFGSKIYNIHLKDHIGKQSVEIGKGEIDLHGLIEELHKIDYKGALAVEMEVEDPQNLPQYCKQSYSYISKLVKEVTGEDAL</sequence>
<dbReference type="EMBL" id="QLUW01000001">
    <property type="protein sequence ID" value="RAP78420.1"/>
    <property type="molecule type" value="Genomic_DNA"/>
</dbReference>
<dbReference type="Gene3D" id="3.20.20.150">
    <property type="entry name" value="Divalent-metal-dependent TIM barrel enzymes"/>
    <property type="match status" value="1"/>
</dbReference>